<dbReference type="Proteomes" id="UP001238163">
    <property type="component" value="Unassembled WGS sequence"/>
</dbReference>
<reference evidence="12" key="1">
    <citation type="submission" date="2023-07" db="EMBL/GenBank/DDBJ databases">
        <title>Genomic Encyclopedia of Type Strains, Phase IV (KMG-IV): sequencing the most valuable type-strain genomes for metagenomic binning, comparative biology and taxonomic classification.</title>
        <authorList>
            <person name="Goeker M."/>
        </authorList>
    </citation>
    <scope>NUCLEOTIDE SEQUENCE</scope>
    <source>
        <strain evidence="12">DSM 24202</strain>
    </source>
</reference>
<evidence type="ECO:0000256" key="7">
    <source>
        <dbReference type="ARBA" id="ARBA00023235"/>
    </source>
</evidence>
<dbReference type="AlphaFoldDB" id="A0AAE3VJG5"/>
<keyword evidence="6" id="KW-0143">Chaperone</keyword>
<comment type="function">
    <text evidence="8">Also involved in hydrogenase metallocenter assembly, probably by participating in the nickel insertion step. This function in hydrogenase biosynthesis requires chaperone activity and the presence of the metal-binding domain, but not PPIase activity.</text>
</comment>
<name>A0AAE3VJG5_9BACT</name>
<evidence type="ECO:0000256" key="5">
    <source>
        <dbReference type="ARBA" id="ARBA00023110"/>
    </source>
</evidence>
<evidence type="ECO:0000256" key="8">
    <source>
        <dbReference type="ARBA" id="ARBA00037071"/>
    </source>
</evidence>
<comment type="subcellular location">
    <subcellularLocation>
        <location evidence="2">Cytoplasm</location>
    </subcellularLocation>
</comment>
<evidence type="ECO:0000256" key="3">
    <source>
        <dbReference type="ARBA" id="ARBA00006577"/>
    </source>
</evidence>
<dbReference type="GO" id="GO:0005737">
    <property type="term" value="C:cytoplasm"/>
    <property type="evidence" value="ECO:0007669"/>
    <property type="project" value="UniProtKB-SubCell"/>
</dbReference>
<evidence type="ECO:0000256" key="9">
    <source>
        <dbReference type="PROSITE-ProRule" id="PRU00277"/>
    </source>
</evidence>
<dbReference type="RefSeq" id="WP_307264597.1">
    <property type="nucleotide sequence ID" value="NZ_JAUSVL010000001.1"/>
</dbReference>
<dbReference type="SUPFAM" id="SSF54534">
    <property type="entry name" value="FKBP-like"/>
    <property type="match status" value="1"/>
</dbReference>
<dbReference type="PROSITE" id="PS50059">
    <property type="entry name" value="FKBP_PPIASE"/>
    <property type="match status" value="1"/>
</dbReference>
<dbReference type="Gene3D" id="3.10.50.40">
    <property type="match status" value="1"/>
</dbReference>
<keyword evidence="4" id="KW-0963">Cytoplasm</keyword>
<evidence type="ECO:0000256" key="6">
    <source>
        <dbReference type="ARBA" id="ARBA00023186"/>
    </source>
</evidence>
<sequence length="149" mass="16214">MSTDRKARMGDALLIHYICHSADGVLLETTHETPPPLIRLGAQDVLPALEKALVGMCAGDSKQLRLTPKQAFGPYYEELVAYVPINQLDLKIIPQPGMQVEVADGDNEPMLGRIVEVGEDSVLVDCNHPLAGETLEYDLTLVAFSDDNA</sequence>
<accession>A0AAE3VJG5</accession>
<protein>
    <recommendedName>
        <fullName evidence="10">Peptidyl-prolyl cis-trans isomerase</fullName>
        <ecNumber evidence="10">5.2.1.8</ecNumber>
    </recommendedName>
</protein>
<dbReference type="GO" id="GO:0003755">
    <property type="term" value="F:peptidyl-prolyl cis-trans isomerase activity"/>
    <property type="evidence" value="ECO:0007669"/>
    <property type="project" value="UniProtKB-UniRule"/>
</dbReference>
<dbReference type="EC" id="5.2.1.8" evidence="10"/>
<gene>
    <name evidence="12" type="ORF">J3R75_003695</name>
</gene>
<evidence type="ECO:0000256" key="4">
    <source>
        <dbReference type="ARBA" id="ARBA00022490"/>
    </source>
</evidence>
<evidence type="ECO:0000256" key="2">
    <source>
        <dbReference type="ARBA" id="ARBA00004496"/>
    </source>
</evidence>
<dbReference type="Pfam" id="PF00254">
    <property type="entry name" value="FKBP_C"/>
    <property type="match status" value="1"/>
</dbReference>
<dbReference type="InterPro" id="IPR001179">
    <property type="entry name" value="PPIase_FKBP_dom"/>
</dbReference>
<organism evidence="12 13">
    <name type="scientific">Oligosphaera ethanolica</name>
    <dbReference type="NCBI Taxonomy" id="760260"/>
    <lineage>
        <taxon>Bacteria</taxon>
        <taxon>Pseudomonadati</taxon>
        <taxon>Lentisphaerota</taxon>
        <taxon>Oligosphaeria</taxon>
        <taxon>Oligosphaerales</taxon>
        <taxon>Oligosphaeraceae</taxon>
        <taxon>Oligosphaera</taxon>
    </lineage>
</organism>
<dbReference type="PANTHER" id="PTHR47861">
    <property type="entry name" value="FKBP-TYPE PEPTIDYL-PROLYL CIS-TRANS ISOMERASE SLYD"/>
    <property type="match status" value="1"/>
</dbReference>
<evidence type="ECO:0000256" key="10">
    <source>
        <dbReference type="RuleBase" id="RU003915"/>
    </source>
</evidence>
<evidence type="ECO:0000313" key="12">
    <source>
        <dbReference type="EMBL" id="MDQ0291588.1"/>
    </source>
</evidence>
<dbReference type="EMBL" id="JAUSVL010000001">
    <property type="protein sequence ID" value="MDQ0291588.1"/>
    <property type="molecule type" value="Genomic_DNA"/>
</dbReference>
<keyword evidence="13" id="KW-1185">Reference proteome</keyword>
<evidence type="ECO:0000259" key="11">
    <source>
        <dbReference type="PROSITE" id="PS50059"/>
    </source>
</evidence>
<keyword evidence="5 9" id="KW-0697">Rotamase</keyword>
<dbReference type="GO" id="GO:0042026">
    <property type="term" value="P:protein refolding"/>
    <property type="evidence" value="ECO:0007669"/>
    <property type="project" value="UniProtKB-ARBA"/>
</dbReference>
<feature type="domain" description="PPIase FKBP-type" evidence="11">
    <location>
        <begin position="10"/>
        <end position="86"/>
    </location>
</feature>
<evidence type="ECO:0000313" key="13">
    <source>
        <dbReference type="Proteomes" id="UP001238163"/>
    </source>
</evidence>
<keyword evidence="7 9" id="KW-0413">Isomerase</keyword>
<comment type="catalytic activity">
    <reaction evidence="1 9 10">
        <text>[protein]-peptidylproline (omega=180) = [protein]-peptidylproline (omega=0)</text>
        <dbReference type="Rhea" id="RHEA:16237"/>
        <dbReference type="Rhea" id="RHEA-COMP:10747"/>
        <dbReference type="Rhea" id="RHEA-COMP:10748"/>
        <dbReference type="ChEBI" id="CHEBI:83833"/>
        <dbReference type="ChEBI" id="CHEBI:83834"/>
        <dbReference type="EC" id="5.2.1.8"/>
    </reaction>
</comment>
<dbReference type="PANTHER" id="PTHR47861:SF3">
    <property type="entry name" value="FKBP-TYPE PEPTIDYL-PROLYL CIS-TRANS ISOMERASE SLYD"/>
    <property type="match status" value="1"/>
</dbReference>
<comment type="caution">
    <text evidence="12">The sequence shown here is derived from an EMBL/GenBank/DDBJ whole genome shotgun (WGS) entry which is preliminary data.</text>
</comment>
<evidence type="ECO:0000256" key="1">
    <source>
        <dbReference type="ARBA" id="ARBA00000971"/>
    </source>
</evidence>
<comment type="similarity">
    <text evidence="3 10">Belongs to the FKBP-type PPIase family.</text>
</comment>
<dbReference type="InterPro" id="IPR046357">
    <property type="entry name" value="PPIase_dom_sf"/>
</dbReference>
<proteinExistence type="inferred from homology"/>